<name>A0A0F9W1E6_9ZZZZ</name>
<dbReference type="EMBL" id="LAZR01000246">
    <property type="protein sequence ID" value="KKN79496.1"/>
    <property type="molecule type" value="Genomic_DNA"/>
</dbReference>
<sequence length="58" mass="6537">MTPDAPFNVLFLTWNLARSVLAESIMNCTHGDRFRAYSAGSDPRGEMWSAPFCERSII</sequence>
<accession>A0A0F9W1E6</accession>
<organism evidence="1">
    <name type="scientific">marine sediment metagenome</name>
    <dbReference type="NCBI Taxonomy" id="412755"/>
    <lineage>
        <taxon>unclassified sequences</taxon>
        <taxon>metagenomes</taxon>
        <taxon>ecological metagenomes</taxon>
    </lineage>
</organism>
<gene>
    <name evidence="1" type="ORF">LCGC14_0339550</name>
</gene>
<evidence type="ECO:0000313" key="1">
    <source>
        <dbReference type="EMBL" id="KKN79496.1"/>
    </source>
</evidence>
<proteinExistence type="predicted"/>
<protein>
    <submittedName>
        <fullName evidence="1">Uncharacterized protein</fullName>
    </submittedName>
</protein>
<dbReference type="SUPFAM" id="SSF52788">
    <property type="entry name" value="Phosphotyrosine protein phosphatases I"/>
    <property type="match status" value="1"/>
</dbReference>
<dbReference type="AlphaFoldDB" id="A0A0F9W1E6"/>
<dbReference type="Gene3D" id="3.40.50.2300">
    <property type="match status" value="1"/>
</dbReference>
<dbReference type="InterPro" id="IPR036196">
    <property type="entry name" value="Ptyr_pPase_sf"/>
</dbReference>
<reference evidence="1" key="1">
    <citation type="journal article" date="2015" name="Nature">
        <title>Complex archaea that bridge the gap between prokaryotes and eukaryotes.</title>
        <authorList>
            <person name="Spang A."/>
            <person name="Saw J.H."/>
            <person name="Jorgensen S.L."/>
            <person name="Zaremba-Niedzwiedzka K."/>
            <person name="Martijn J."/>
            <person name="Lind A.E."/>
            <person name="van Eijk R."/>
            <person name="Schleper C."/>
            <person name="Guy L."/>
            <person name="Ettema T.J."/>
        </authorList>
    </citation>
    <scope>NUCLEOTIDE SEQUENCE</scope>
</reference>
<comment type="caution">
    <text evidence="1">The sequence shown here is derived from an EMBL/GenBank/DDBJ whole genome shotgun (WGS) entry which is preliminary data.</text>
</comment>